<dbReference type="Pfam" id="PF07396">
    <property type="entry name" value="Porin_O_P"/>
    <property type="match status" value="1"/>
</dbReference>
<accession>A0A023WRN0</accession>
<dbReference type="Proteomes" id="UP000025238">
    <property type="component" value="Chromosome"/>
</dbReference>
<name>A0A023WRN0_STUST</name>
<dbReference type="OrthoDB" id="9807854at2"/>
<feature type="chain" id="PRO_5001527225" evidence="1">
    <location>
        <begin position="25"/>
        <end position="433"/>
    </location>
</feature>
<sequence>MIRKHFAGFAASALALAVSAQAFAGTVTTDGADIVVKTKGGLEVATTDKQFSFKVGGRVQADYSQFDGFYTANGDSADAAYFRRAFIEIGGVAFTDWKYQFSYDLSHNAGSSEDGYWDEASIQYSGFSPVNVKVGRFDPDFGLEKATSSKWVTAPERNAAYDLIDWANGHQNGLGIQVNGTAGPSLYGSLGLHAKDQNDVDGDSVKQFNVRGVFAPMHEAGNVLHLGVNFAKRDLDDVGGLDTRIRSRLGMRGVSTSGGNDAGTNGNRLLLAGANNQVAGSYGDDTAWGLEAAWAMGPLSVQGEYIKRELDADSSANQDIEAKGYYAQIAYTLTGEARDYKLGRFDAIKPSNKQTGAWEVFYRYDYIEGDDDTVGTTASSTVEGKVHNVGLNWYANDNVRLTGAYVKAKVDNQQNANGDDDGDGIVLRAQYVF</sequence>
<dbReference type="Gene3D" id="2.40.160.10">
    <property type="entry name" value="Porin"/>
    <property type="match status" value="1"/>
</dbReference>
<protein>
    <submittedName>
        <fullName evidence="2">Porin</fullName>
    </submittedName>
</protein>
<reference evidence="2 3" key="1">
    <citation type="submission" date="2014-03" db="EMBL/GenBank/DDBJ databases">
        <title>Complete genome sequence of Pseudomonas stutzeri 19SMN4.</title>
        <authorList>
            <person name="Brunet-Galmes I."/>
            <person name="Nogales B."/>
            <person name="Busquets A."/>
            <person name="Pena A."/>
            <person name="Gomila M."/>
            <person name="Garcia-Valdes E."/>
            <person name="Lalucat J."/>
            <person name="Bennasar A."/>
            <person name="Bosch R."/>
        </authorList>
    </citation>
    <scope>NUCLEOTIDE SEQUENCE [LARGE SCALE GENOMIC DNA]</scope>
    <source>
        <strain evidence="2 3">19SMN4</strain>
    </source>
</reference>
<organism evidence="2 3">
    <name type="scientific">Stutzerimonas stutzeri</name>
    <name type="common">Pseudomonas stutzeri</name>
    <dbReference type="NCBI Taxonomy" id="316"/>
    <lineage>
        <taxon>Bacteria</taxon>
        <taxon>Pseudomonadati</taxon>
        <taxon>Pseudomonadota</taxon>
        <taxon>Gammaproteobacteria</taxon>
        <taxon>Pseudomonadales</taxon>
        <taxon>Pseudomonadaceae</taxon>
        <taxon>Stutzerimonas</taxon>
    </lineage>
</organism>
<feature type="signal peptide" evidence="1">
    <location>
        <begin position="1"/>
        <end position="24"/>
    </location>
</feature>
<evidence type="ECO:0000313" key="2">
    <source>
        <dbReference type="EMBL" id="AHY42350.1"/>
    </source>
</evidence>
<dbReference type="PATRIC" id="fig|316.97.peg.1527"/>
<dbReference type="AlphaFoldDB" id="A0A023WRN0"/>
<keyword evidence="1" id="KW-0732">Signal</keyword>
<gene>
    <name evidence="2" type="ORF">UIB01_07590</name>
</gene>
<dbReference type="InterPro" id="IPR010870">
    <property type="entry name" value="Porin_O/P"/>
</dbReference>
<proteinExistence type="predicted"/>
<dbReference type="InterPro" id="IPR023614">
    <property type="entry name" value="Porin_dom_sf"/>
</dbReference>
<evidence type="ECO:0000313" key="3">
    <source>
        <dbReference type="Proteomes" id="UP000025238"/>
    </source>
</evidence>
<evidence type="ECO:0000256" key="1">
    <source>
        <dbReference type="SAM" id="SignalP"/>
    </source>
</evidence>
<dbReference type="EMBL" id="CP007509">
    <property type="protein sequence ID" value="AHY42350.1"/>
    <property type="molecule type" value="Genomic_DNA"/>
</dbReference>
<dbReference type="SUPFAM" id="SSF56935">
    <property type="entry name" value="Porins"/>
    <property type="match status" value="1"/>
</dbReference>
<dbReference type="KEGG" id="pstu:UIB01_07590"/>